<organism evidence="2 3">
    <name type="scientific">Nonomuraea rubra</name>
    <dbReference type="NCBI Taxonomy" id="46180"/>
    <lineage>
        <taxon>Bacteria</taxon>
        <taxon>Bacillati</taxon>
        <taxon>Actinomycetota</taxon>
        <taxon>Actinomycetes</taxon>
        <taxon>Streptosporangiales</taxon>
        <taxon>Streptosporangiaceae</taxon>
        <taxon>Nonomuraea</taxon>
    </lineage>
</organism>
<gene>
    <name evidence="2" type="ORF">HD593_000110</name>
</gene>
<dbReference type="AlphaFoldDB" id="A0A7X0NKY3"/>
<reference evidence="2 3" key="1">
    <citation type="submission" date="2020-08" db="EMBL/GenBank/DDBJ databases">
        <title>Sequencing the genomes of 1000 actinobacteria strains.</title>
        <authorList>
            <person name="Klenk H.-P."/>
        </authorList>
    </citation>
    <scope>NUCLEOTIDE SEQUENCE [LARGE SCALE GENOMIC DNA]</scope>
    <source>
        <strain evidence="2 3">DSM 43768</strain>
    </source>
</reference>
<keyword evidence="3" id="KW-1185">Reference proteome</keyword>
<evidence type="ECO:0000256" key="1">
    <source>
        <dbReference type="SAM" id="SignalP"/>
    </source>
</evidence>
<dbReference type="Proteomes" id="UP000565579">
    <property type="component" value="Unassembled WGS sequence"/>
</dbReference>
<dbReference type="RefSeq" id="WP_185100176.1">
    <property type="nucleotide sequence ID" value="NZ_BAAAXY010000284.1"/>
</dbReference>
<feature type="chain" id="PRO_5038482636" evidence="1">
    <location>
        <begin position="23"/>
        <end position="155"/>
    </location>
</feature>
<dbReference type="EMBL" id="JACHMI010000001">
    <property type="protein sequence ID" value="MBB6545315.1"/>
    <property type="molecule type" value="Genomic_DNA"/>
</dbReference>
<accession>A0A7X0NKY3</accession>
<comment type="caution">
    <text evidence="2">The sequence shown here is derived from an EMBL/GenBank/DDBJ whole genome shotgun (WGS) entry which is preliminary data.</text>
</comment>
<evidence type="ECO:0000313" key="3">
    <source>
        <dbReference type="Proteomes" id="UP000565579"/>
    </source>
</evidence>
<proteinExistence type="predicted"/>
<keyword evidence="1" id="KW-0732">Signal</keyword>
<protein>
    <submittedName>
        <fullName evidence="2">Uncharacterized protein</fullName>
    </submittedName>
</protein>
<evidence type="ECO:0000313" key="2">
    <source>
        <dbReference type="EMBL" id="MBB6545315.1"/>
    </source>
</evidence>
<name>A0A7X0NKY3_9ACTN</name>
<dbReference type="PROSITE" id="PS51257">
    <property type="entry name" value="PROKAR_LIPOPROTEIN"/>
    <property type="match status" value="1"/>
</dbReference>
<feature type="signal peptide" evidence="1">
    <location>
        <begin position="1"/>
        <end position="22"/>
    </location>
</feature>
<sequence>MRIPQLIAALALAAGAVAPAVAAAPAYAMASSCVVTLYDIELSNPREKDGTDELRFKVDGNWYPHNGHVTMSGTNWDRNPEHFDDPSMIIRNTENKSFELREMDPPIETGGQSLGNAWAHGHVCDDLSAGETIEERSTLSSDKHDYTVWLRLTGQ</sequence>